<reference evidence="1" key="1">
    <citation type="submission" date="2021-01" db="EMBL/GenBank/DDBJ databases">
        <title>Chromosome-level genome assembly of a human fungal pathogen reveals clustering of transcriptionally co-regulated genes.</title>
        <authorList>
            <person name="Voorhies M."/>
            <person name="Cohen S."/>
            <person name="Shea T.P."/>
            <person name="Petrus S."/>
            <person name="Munoz J.F."/>
            <person name="Poplawski S."/>
            <person name="Goldman W.E."/>
            <person name="Michael T."/>
            <person name="Cuomo C.A."/>
            <person name="Sil A."/>
            <person name="Beyhan S."/>
        </authorList>
    </citation>
    <scope>NUCLEOTIDE SEQUENCE</scope>
    <source>
        <strain evidence="1">WU24</strain>
    </source>
</reference>
<name>A0A8A1LVZ7_AJECA</name>
<accession>A0A8A1LVZ7</accession>
<evidence type="ECO:0000313" key="1">
    <source>
        <dbReference type="EMBL" id="QSS57951.1"/>
    </source>
</evidence>
<sequence>MATPTTVLLRSRTGHRTPGRYGHLPFRRLVPLERLDVRILASNSARFEAREQTIQMILSSVRFNYKLISNLASLELPFLRRVSGMADKGRRMEARPKSTIIGCLSISFQRMFRGSASPWRTPRR</sequence>
<dbReference type="EMBL" id="CP069109">
    <property type="protein sequence ID" value="QSS57951.1"/>
    <property type="molecule type" value="Genomic_DNA"/>
</dbReference>
<evidence type="ECO:0000313" key="2">
    <source>
        <dbReference type="Proteomes" id="UP000663671"/>
    </source>
</evidence>
<gene>
    <name evidence="1" type="ORF">I7I51_07369</name>
</gene>
<dbReference type="AlphaFoldDB" id="A0A8A1LVZ7"/>
<organism evidence="1 2">
    <name type="scientific">Ajellomyces capsulatus</name>
    <name type="common">Darling's disease fungus</name>
    <name type="synonym">Histoplasma capsulatum</name>
    <dbReference type="NCBI Taxonomy" id="5037"/>
    <lineage>
        <taxon>Eukaryota</taxon>
        <taxon>Fungi</taxon>
        <taxon>Dikarya</taxon>
        <taxon>Ascomycota</taxon>
        <taxon>Pezizomycotina</taxon>
        <taxon>Eurotiomycetes</taxon>
        <taxon>Eurotiomycetidae</taxon>
        <taxon>Onygenales</taxon>
        <taxon>Ajellomycetaceae</taxon>
        <taxon>Histoplasma</taxon>
    </lineage>
</organism>
<dbReference type="Proteomes" id="UP000663671">
    <property type="component" value="Chromosome 2"/>
</dbReference>
<proteinExistence type="predicted"/>
<protein>
    <submittedName>
        <fullName evidence="1">Uncharacterized protein</fullName>
    </submittedName>
</protein>
<dbReference type="VEuPathDB" id="FungiDB:I7I51_07369"/>